<dbReference type="Proteomes" id="UP001303647">
    <property type="component" value="Unassembled WGS sequence"/>
</dbReference>
<gene>
    <name evidence="2" type="ORF">C7999DRAFT_35514</name>
</gene>
<accession>A0AAN7HBX0</accession>
<name>A0AAN7HBX0_9PEZI</name>
<proteinExistence type="predicted"/>
<dbReference type="AlphaFoldDB" id="A0AAN7HBX0"/>
<sequence>MYAPNSLAANQRRRRFPDRELLERVRIYEGLRHQNAIRFEPWVASAPATAEQASPSEDGKNPGAGGSPVLSTGTSPSSSLSPCHFTSGFSSGS</sequence>
<keyword evidence="3" id="KW-1185">Reference proteome</keyword>
<evidence type="ECO:0000256" key="1">
    <source>
        <dbReference type="SAM" id="MobiDB-lite"/>
    </source>
</evidence>
<feature type="compositionally biased region" description="Low complexity" evidence="1">
    <location>
        <begin position="67"/>
        <end position="82"/>
    </location>
</feature>
<feature type="region of interest" description="Disordered" evidence="1">
    <location>
        <begin position="46"/>
        <end position="93"/>
    </location>
</feature>
<evidence type="ECO:0000313" key="3">
    <source>
        <dbReference type="Proteomes" id="UP001303647"/>
    </source>
</evidence>
<feature type="region of interest" description="Disordered" evidence="1">
    <location>
        <begin position="1"/>
        <end position="20"/>
    </location>
</feature>
<organism evidence="2 3">
    <name type="scientific">Corynascus novoguineensis</name>
    <dbReference type="NCBI Taxonomy" id="1126955"/>
    <lineage>
        <taxon>Eukaryota</taxon>
        <taxon>Fungi</taxon>
        <taxon>Dikarya</taxon>
        <taxon>Ascomycota</taxon>
        <taxon>Pezizomycotina</taxon>
        <taxon>Sordariomycetes</taxon>
        <taxon>Sordariomycetidae</taxon>
        <taxon>Sordariales</taxon>
        <taxon>Chaetomiaceae</taxon>
        <taxon>Corynascus</taxon>
    </lineage>
</organism>
<reference evidence="2" key="2">
    <citation type="submission" date="2023-05" db="EMBL/GenBank/DDBJ databases">
        <authorList>
            <consortium name="Lawrence Berkeley National Laboratory"/>
            <person name="Steindorff A."/>
            <person name="Hensen N."/>
            <person name="Bonometti L."/>
            <person name="Westerberg I."/>
            <person name="Brannstrom I.O."/>
            <person name="Guillou S."/>
            <person name="Cros-Aarteil S."/>
            <person name="Calhoun S."/>
            <person name="Haridas S."/>
            <person name="Kuo A."/>
            <person name="Mondo S."/>
            <person name="Pangilinan J."/>
            <person name="Riley R."/>
            <person name="Labutti K."/>
            <person name="Andreopoulos B."/>
            <person name="Lipzen A."/>
            <person name="Chen C."/>
            <person name="Yanf M."/>
            <person name="Daum C."/>
            <person name="Ng V."/>
            <person name="Clum A."/>
            <person name="Ohm R."/>
            <person name="Martin F."/>
            <person name="Silar P."/>
            <person name="Natvig D."/>
            <person name="Lalanne C."/>
            <person name="Gautier V."/>
            <person name="Ament-Velasquez S.L."/>
            <person name="Kruys A."/>
            <person name="Hutchinson M.I."/>
            <person name="Powell A.J."/>
            <person name="Barry K."/>
            <person name="Miller A.N."/>
            <person name="Grigoriev I.V."/>
            <person name="Debuchy R."/>
            <person name="Gladieux P."/>
            <person name="Thoren M.H."/>
            <person name="Johannesson H."/>
        </authorList>
    </citation>
    <scope>NUCLEOTIDE SEQUENCE</scope>
    <source>
        <strain evidence="2">CBS 359.72</strain>
    </source>
</reference>
<dbReference type="EMBL" id="MU857756">
    <property type="protein sequence ID" value="KAK4244126.1"/>
    <property type="molecule type" value="Genomic_DNA"/>
</dbReference>
<reference evidence="2" key="1">
    <citation type="journal article" date="2023" name="Mol. Phylogenet. Evol.">
        <title>Genome-scale phylogeny and comparative genomics of the fungal order Sordariales.</title>
        <authorList>
            <person name="Hensen N."/>
            <person name="Bonometti L."/>
            <person name="Westerberg I."/>
            <person name="Brannstrom I.O."/>
            <person name="Guillou S."/>
            <person name="Cros-Aarteil S."/>
            <person name="Calhoun S."/>
            <person name="Haridas S."/>
            <person name="Kuo A."/>
            <person name="Mondo S."/>
            <person name="Pangilinan J."/>
            <person name="Riley R."/>
            <person name="LaButti K."/>
            <person name="Andreopoulos B."/>
            <person name="Lipzen A."/>
            <person name="Chen C."/>
            <person name="Yan M."/>
            <person name="Daum C."/>
            <person name="Ng V."/>
            <person name="Clum A."/>
            <person name="Steindorff A."/>
            <person name="Ohm R.A."/>
            <person name="Martin F."/>
            <person name="Silar P."/>
            <person name="Natvig D.O."/>
            <person name="Lalanne C."/>
            <person name="Gautier V."/>
            <person name="Ament-Velasquez S.L."/>
            <person name="Kruys A."/>
            <person name="Hutchinson M.I."/>
            <person name="Powell A.J."/>
            <person name="Barry K."/>
            <person name="Miller A.N."/>
            <person name="Grigoriev I.V."/>
            <person name="Debuchy R."/>
            <person name="Gladieux P."/>
            <person name="Hiltunen Thoren M."/>
            <person name="Johannesson H."/>
        </authorList>
    </citation>
    <scope>NUCLEOTIDE SEQUENCE</scope>
    <source>
        <strain evidence="2">CBS 359.72</strain>
    </source>
</reference>
<evidence type="ECO:0000313" key="2">
    <source>
        <dbReference type="EMBL" id="KAK4244126.1"/>
    </source>
</evidence>
<comment type="caution">
    <text evidence="2">The sequence shown here is derived from an EMBL/GenBank/DDBJ whole genome shotgun (WGS) entry which is preliminary data.</text>
</comment>
<protein>
    <submittedName>
        <fullName evidence="2">Uncharacterized protein</fullName>
    </submittedName>
</protein>